<dbReference type="AlphaFoldDB" id="A0A432W673"/>
<evidence type="ECO:0000313" key="1">
    <source>
        <dbReference type="EMBL" id="RUO25573.1"/>
    </source>
</evidence>
<comment type="caution">
    <text evidence="1">The sequence shown here is derived from an EMBL/GenBank/DDBJ whole genome shotgun (WGS) entry which is preliminary data.</text>
</comment>
<name>A0A432W673_9GAMM</name>
<dbReference type="EMBL" id="PIPL01000001">
    <property type="protein sequence ID" value="RUO25573.1"/>
    <property type="molecule type" value="Genomic_DNA"/>
</dbReference>
<dbReference type="RefSeq" id="WP_126802281.1">
    <property type="nucleotide sequence ID" value="NZ_PIPL01000001.1"/>
</dbReference>
<dbReference type="OrthoDB" id="6191002at2"/>
<dbReference type="Proteomes" id="UP000288293">
    <property type="component" value="Unassembled WGS sequence"/>
</dbReference>
<proteinExistence type="predicted"/>
<dbReference type="InterPro" id="IPR038165">
    <property type="entry name" value="FlgT_C_sf"/>
</dbReference>
<gene>
    <name evidence="1" type="ORF">CWE09_02235</name>
</gene>
<organism evidence="1 2">
    <name type="scientific">Aliidiomarina minuta</name>
    <dbReference type="NCBI Taxonomy" id="880057"/>
    <lineage>
        <taxon>Bacteria</taxon>
        <taxon>Pseudomonadati</taxon>
        <taxon>Pseudomonadota</taxon>
        <taxon>Gammaproteobacteria</taxon>
        <taxon>Alteromonadales</taxon>
        <taxon>Idiomarinaceae</taxon>
        <taxon>Aliidiomarina</taxon>
    </lineage>
</organism>
<keyword evidence="2" id="KW-1185">Reference proteome</keyword>
<accession>A0A432W673</accession>
<evidence type="ECO:0000313" key="2">
    <source>
        <dbReference type="Proteomes" id="UP000288293"/>
    </source>
</evidence>
<dbReference type="Gene3D" id="2.40.10.410">
    <property type="entry name" value="FlgT, C-terminal domain"/>
    <property type="match status" value="1"/>
</dbReference>
<protein>
    <submittedName>
        <fullName evidence="1">Uncharacterized protein</fullName>
    </submittedName>
</protein>
<sequence>MLRNASILTAKGVLLALSFVVTTPFIIASNAQAQEVELASVNQSSEIQPNASVSLFADPEFRAQRPALERMVRTSINTLEGVQSATGAIASGEGEDALQDVLNEAAGRGLDYVAVVQIANARERWFSTDYRADFNLYNTESGQSTLSWGKTYERQNDFRTFIALLSYDLPIELQREYQQIAQVIHVSGREVQLDFTSESGLERGDVLRVFREGREIKDENDVTFGKLQETTGVLRVLSVHPFYTTAEVLIGGIAIEYGQYAERLDAEQAETYQGEVLTVYDDQVAISIGSSVGVQPGSYYAVYQNVVEFGDNASFREQVGSIIVSDVYEGHATGRFTLSNHRNLSRLMVNEGAIVEEIDAPWSNAFMAGVGSYNLLDSDGQTNGRLSYVMPTHTGIAYRAHLGYGDDGMAGIGIQSSIGYSPNFHAGLDVLYFEGDGAGANMLLSVEPPLSMGPIQPVLEVGYIVGTDHYDGLNINLGLRFSFDLF</sequence>
<reference evidence="1 2" key="1">
    <citation type="journal article" date="2011" name="Front. Microbiol.">
        <title>Genomic signatures of strain selection and enhancement in Bacillus atrophaeus var. globigii, a historical biowarfare simulant.</title>
        <authorList>
            <person name="Gibbons H.S."/>
            <person name="Broomall S.M."/>
            <person name="McNew L.A."/>
            <person name="Daligault H."/>
            <person name="Chapman C."/>
            <person name="Bruce D."/>
            <person name="Karavis M."/>
            <person name="Krepps M."/>
            <person name="McGregor P.A."/>
            <person name="Hong C."/>
            <person name="Park K.H."/>
            <person name="Akmal A."/>
            <person name="Feldman A."/>
            <person name="Lin J.S."/>
            <person name="Chang W.E."/>
            <person name="Higgs B.W."/>
            <person name="Demirev P."/>
            <person name="Lindquist J."/>
            <person name="Liem A."/>
            <person name="Fochler E."/>
            <person name="Read T.D."/>
            <person name="Tapia R."/>
            <person name="Johnson S."/>
            <person name="Bishop-Lilly K.A."/>
            <person name="Detter C."/>
            <person name="Han C."/>
            <person name="Sozhamannan S."/>
            <person name="Rosenzweig C.N."/>
            <person name="Skowronski E.W."/>
        </authorList>
    </citation>
    <scope>NUCLEOTIDE SEQUENCE [LARGE SCALE GENOMIC DNA]</scope>
    <source>
        <strain evidence="1 2">MLST1</strain>
    </source>
</reference>